<evidence type="ECO:0000256" key="4">
    <source>
        <dbReference type="PROSITE-ProRule" id="PRU00335"/>
    </source>
</evidence>
<dbReference type="Gene3D" id="1.10.357.10">
    <property type="entry name" value="Tetracycline Repressor, domain 2"/>
    <property type="match status" value="1"/>
</dbReference>
<dbReference type="PANTHER" id="PTHR30055:SF151">
    <property type="entry name" value="TRANSCRIPTIONAL REGULATORY PROTEIN"/>
    <property type="match status" value="1"/>
</dbReference>
<keyword evidence="7" id="KW-1185">Reference proteome</keyword>
<dbReference type="Proteomes" id="UP000606922">
    <property type="component" value="Unassembled WGS sequence"/>
</dbReference>
<dbReference type="InterPro" id="IPR041674">
    <property type="entry name" value="TetR_C_22"/>
</dbReference>
<dbReference type="InterPro" id="IPR009057">
    <property type="entry name" value="Homeodomain-like_sf"/>
</dbReference>
<organism evidence="6 7">
    <name type="scientific">Conyzicola nivalis</name>
    <dbReference type="NCBI Taxonomy" id="1477021"/>
    <lineage>
        <taxon>Bacteria</taxon>
        <taxon>Bacillati</taxon>
        <taxon>Actinomycetota</taxon>
        <taxon>Actinomycetes</taxon>
        <taxon>Micrococcales</taxon>
        <taxon>Microbacteriaceae</taxon>
        <taxon>Conyzicola</taxon>
    </lineage>
</organism>
<gene>
    <name evidence="6" type="ORF">GCM10010979_11080</name>
</gene>
<name>A0A916SG47_9MICO</name>
<dbReference type="InterPro" id="IPR050109">
    <property type="entry name" value="HTH-type_TetR-like_transc_reg"/>
</dbReference>
<dbReference type="GO" id="GO:0003700">
    <property type="term" value="F:DNA-binding transcription factor activity"/>
    <property type="evidence" value="ECO:0007669"/>
    <property type="project" value="TreeGrafter"/>
</dbReference>
<comment type="caution">
    <text evidence="6">The sequence shown here is derived from an EMBL/GenBank/DDBJ whole genome shotgun (WGS) entry which is preliminary data.</text>
</comment>
<dbReference type="GO" id="GO:0000976">
    <property type="term" value="F:transcription cis-regulatory region binding"/>
    <property type="evidence" value="ECO:0007669"/>
    <property type="project" value="TreeGrafter"/>
</dbReference>
<feature type="DNA-binding region" description="H-T-H motif" evidence="4">
    <location>
        <begin position="44"/>
        <end position="63"/>
    </location>
</feature>
<evidence type="ECO:0000256" key="1">
    <source>
        <dbReference type="ARBA" id="ARBA00023015"/>
    </source>
</evidence>
<evidence type="ECO:0000313" key="6">
    <source>
        <dbReference type="EMBL" id="GGA98367.1"/>
    </source>
</evidence>
<dbReference type="PANTHER" id="PTHR30055">
    <property type="entry name" value="HTH-TYPE TRANSCRIPTIONAL REGULATOR RUTR"/>
    <property type="match status" value="1"/>
</dbReference>
<evidence type="ECO:0000313" key="7">
    <source>
        <dbReference type="Proteomes" id="UP000606922"/>
    </source>
</evidence>
<keyword evidence="3" id="KW-0804">Transcription</keyword>
<dbReference type="PROSITE" id="PS50977">
    <property type="entry name" value="HTH_TETR_2"/>
    <property type="match status" value="1"/>
</dbReference>
<reference evidence="6" key="1">
    <citation type="journal article" date="2014" name="Int. J. Syst. Evol. Microbiol.">
        <title>Complete genome sequence of Corynebacterium casei LMG S-19264T (=DSM 44701T), isolated from a smear-ripened cheese.</title>
        <authorList>
            <consortium name="US DOE Joint Genome Institute (JGI-PGF)"/>
            <person name="Walter F."/>
            <person name="Albersmeier A."/>
            <person name="Kalinowski J."/>
            <person name="Ruckert C."/>
        </authorList>
    </citation>
    <scope>NUCLEOTIDE SEQUENCE</scope>
    <source>
        <strain evidence="6">CGMCC 1.12813</strain>
    </source>
</reference>
<dbReference type="Pfam" id="PF17928">
    <property type="entry name" value="TetR_C_22"/>
    <property type="match status" value="1"/>
</dbReference>
<dbReference type="RefSeq" id="WP_188511143.1">
    <property type="nucleotide sequence ID" value="NZ_BMGB01000001.1"/>
</dbReference>
<feature type="domain" description="HTH tetR-type" evidence="5">
    <location>
        <begin position="21"/>
        <end position="81"/>
    </location>
</feature>
<keyword evidence="2 4" id="KW-0238">DNA-binding</keyword>
<evidence type="ECO:0000256" key="2">
    <source>
        <dbReference type="ARBA" id="ARBA00023125"/>
    </source>
</evidence>
<protein>
    <submittedName>
        <fullName evidence="6">TetR family transcriptional regulator</fullName>
    </submittedName>
</protein>
<dbReference type="PRINTS" id="PR00455">
    <property type="entry name" value="HTHTETR"/>
</dbReference>
<evidence type="ECO:0000256" key="3">
    <source>
        <dbReference type="ARBA" id="ARBA00023163"/>
    </source>
</evidence>
<dbReference type="InterPro" id="IPR001647">
    <property type="entry name" value="HTH_TetR"/>
</dbReference>
<keyword evidence="1" id="KW-0805">Transcription regulation</keyword>
<dbReference type="EMBL" id="BMGB01000001">
    <property type="protein sequence ID" value="GGA98367.1"/>
    <property type="molecule type" value="Genomic_DNA"/>
</dbReference>
<evidence type="ECO:0000259" key="5">
    <source>
        <dbReference type="PROSITE" id="PS50977"/>
    </source>
</evidence>
<accession>A0A916SG47</accession>
<sequence>MDATIAGQVALRNEPVQARSTARLAALMDAAAAVVDEIGYERLTTAMVAERAGASIGTVYRYFPDRIAVLQALGARNLERALTRIADEAATAEHDDWVSALTASLEILIDAFRTEPGFRSLRVGDVIDLRPAPNEIPFKSVVAAALLDSLVARFDVPDNDDVRFAFETAIEISDALAARAFARNPDGDVSFLDAGGDIVASLLVPHFGMPTKG</sequence>
<dbReference type="SUPFAM" id="SSF46689">
    <property type="entry name" value="Homeodomain-like"/>
    <property type="match status" value="1"/>
</dbReference>
<dbReference type="AlphaFoldDB" id="A0A916SG47"/>
<proteinExistence type="predicted"/>
<dbReference type="Pfam" id="PF00440">
    <property type="entry name" value="TetR_N"/>
    <property type="match status" value="1"/>
</dbReference>
<reference evidence="6" key="2">
    <citation type="submission" date="2020-09" db="EMBL/GenBank/DDBJ databases">
        <authorList>
            <person name="Sun Q."/>
            <person name="Zhou Y."/>
        </authorList>
    </citation>
    <scope>NUCLEOTIDE SEQUENCE</scope>
    <source>
        <strain evidence="6">CGMCC 1.12813</strain>
    </source>
</reference>